<evidence type="ECO:0000313" key="4">
    <source>
        <dbReference type="EMBL" id="PQO36575.1"/>
    </source>
</evidence>
<name>A0A2S8FWM0_9BACT</name>
<organism evidence="4 5">
    <name type="scientific">Blastopirellula marina</name>
    <dbReference type="NCBI Taxonomy" id="124"/>
    <lineage>
        <taxon>Bacteria</taxon>
        <taxon>Pseudomonadati</taxon>
        <taxon>Planctomycetota</taxon>
        <taxon>Planctomycetia</taxon>
        <taxon>Pirellulales</taxon>
        <taxon>Pirellulaceae</taxon>
        <taxon>Blastopirellula</taxon>
    </lineage>
</organism>
<dbReference type="InterPro" id="IPR055414">
    <property type="entry name" value="LRR_R13L4/SHOC2-like"/>
</dbReference>
<protein>
    <recommendedName>
        <fullName evidence="3">Disease resistance R13L4/SHOC-2-like LRR domain-containing protein</fullName>
    </recommendedName>
</protein>
<keyword evidence="2" id="KW-0472">Membrane</keyword>
<gene>
    <name evidence="4" type="ORF">C5Y98_11305</name>
</gene>
<dbReference type="Proteomes" id="UP000239388">
    <property type="component" value="Unassembled WGS sequence"/>
</dbReference>
<comment type="caution">
    <text evidence="4">The sequence shown here is derived from an EMBL/GenBank/DDBJ whole genome shotgun (WGS) entry which is preliminary data.</text>
</comment>
<dbReference type="AlphaFoldDB" id="A0A2S8FWM0"/>
<dbReference type="SUPFAM" id="SSF52047">
    <property type="entry name" value="RNI-like"/>
    <property type="match status" value="1"/>
</dbReference>
<feature type="domain" description="Disease resistance R13L4/SHOC-2-like LRR" evidence="3">
    <location>
        <begin position="117"/>
        <end position="381"/>
    </location>
</feature>
<evidence type="ECO:0000256" key="1">
    <source>
        <dbReference type="ARBA" id="ARBA00022737"/>
    </source>
</evidence>
<proteinExistence type="predicted"/>
<keyword evidence="2" id="KW-0812">Transmembrane</keyword>
<reference evidence="4 5" key="1">
    <citation type="submission" date="2018-02" db="EMBL/GenBank/DDBJ databases">
        <title>Comparative genomes isolates from brazilian mangrove.</title>
        <authorList>
            <person name="Araujo J.E."/>
            <person name="Taketani R.G."/>
            <person name="Silva M.C.P."/>
            <person name="Loureco M.V."/>
            <person name="Andreote F.D."/>
        </authorList>
    </citation>
    <scope>NUCLEOTIDE SEQUENCE [LARGE SCALE GENOMIC DNA]</scope>
    <source>
        <strain evidence="4 5">NAP PRIS-MGV</strain>
    </source>
</reference>
<dbReference type="Pfam" id="PF23598">
    <property type="entry name" value="LRR_14"/>
    <property type="match status" value="1"/>
</dbReference>
<dbReference type="PANTHER" id="PTHR13318">
    <property type="entry name" value="PARTNER OF PAIRED, ISOFORM B-RELATED"/>
    <property type="match status" value="1"/>
</dbReference>
<dbReference type="InterPro" id="IPR032675">
    <property type="entry name" value="LRR_dom_sf"/>
</dbReference>
<evidence type="ECO:0000313" key="5">
    <source>
        <dbReference type="Proteomes" id="UP000239388"/>
    </source>
</evidence>
<accession>A0A2S8FWM0</accession>
<sequence>MRPWPRFGIQPLMSQSARKPGFLVHRWYRYSVQALLALILVISLPLGWIGRDYFRSQQEQQVVELIYQHGGRVVYDYQLQGENIVYETDPPGNEMLRQWFGDLLYARVVVVALTSDGANELIPQLSRLGYLRDLTLPQFSLDDRAAESIARFGRLHYLTLANTRVTPEQMQRIAQTKHLKRLKLYGDQFTDAHLAGIASCRYLQRIEIDGATVSDAGLRQVAKVSTLRSIRLSQLPQVSDQGITTLCTLPQLEALFLTSLPLTDRCLPAIARLKRLQRLAIRDASSMPQITDQGVAHLAALRQLESLELTPCPLHDDSLATIGSLRNLRRVDLAGSQITDAGLRHLRELDSLHSLDIAQTNVTDAGLSSLAAIPSLEFLEVSLDRGITVAGLRKVGFRTNSIQHSLFYRQKPSVGH</sequence>
<dbReference type="GO" id="GO:0031146">
    <property type="term" value="P:SCF-dependent proteasomal ubiquitin-dependent protein catabolic process"/>
    <property type="evidence" value="ECO:0007669"/>
    <property type="project" value="TreeGrafter"/>
</dbReference>
<dbReference type="Gene3D" id="3.80.10.10">
    <property type="entry name" value="Ribonuclease Inhibitor"/>
    <property type="match status" value="3"/>
</dbReference>
<dbReference type="InterPro" id="IPR006553">
    <property type="entry name" value="Leu-rich_rpt_Cys-con_subtyp"/>
</dbReference>
<keyword evidence="2" id="KW-1133">Transmembrane helix</keyword>
<evidence type="ECO:0000256" key="2">
    <source>
        <dbReference type="SAM" id="Phobius"/>
    </source>
</evidence>
<dbReference type="EMBL" id="PUIB01000012">
    <property type="protein sequence ID" value="PQO36575.1"/>
    <property type="molecule type" value="Genomic_DNA"/>
</dbReference>
<dbReference type="GO" id="GO:0019005">
    <property type="term" value="C:SCF ubiquitin ligase complex"/>
    <property type="evidence" value="ECO:0007669"/>
    <property type="project" value="TreeGrafter"/>
</dbReference>
<dbReference type="PANTHER" id="PTHR13318:SF190">
    <property type="entry name" value="PARTNER OF PAIRED, ISOFORM B"/>
    <property type="match status" value="1"/>
</dbReference>
<dbReference type="SMART" id="SM00367">
    <property type="entry name" value="LRR_CC"/>
    <property type="match status" value="4"/>
</dbReference>
<keyword evidence="1" id="KW-0677">Repeat</keyword>
<evidence type="ECO:0000259" key="3">
    <source>
        <dbReference type="Pfam" id="PF23598"/>
    </source>
</evidence>
<feature type="transmembrane region" description="Helical" evidence="2">
    <location>
        <begin position="27"/>
        <end position="48"/>
    </location>
</feature>